<dbReference type="GO" id="GO:0000272">
    <property type="term" value="P:polysaccharide catabolic process"/>
    <property type="evidence" value="ECO:0007669"/>
    <property type="project" value="TreeGrafter"/>
</dbReference>
<comment type="similarity">
    <text evidence="2">Belongs to the glycosyl hydrolase 88 family.</text>
</comment>
<evidence type="ECO:0000313" key="6">
    <source>
        <dbReference type="Proteomes" id="UP000199462"/>
    </source>
</evidence>
<name>A0A1I6JIQ0_9FLAO</name>
<proteinExistence type="inferred from homology"/>
<dbReference type="PANTHER" id="PTHR36845">
    <property type="entry name" value="HYDROLASE, PUTATIVE (AFU_ORTHOLOGUE AFUA_7G05090)-RELATED"/>
    <property type="match status" value="1"/>
</dbReference>
<keyword evidence="6" id="KW-1185">Reference proteome</keyword>
<sequence>MASICLIIKKNMNRLFLLLFAVALTNCTDHKEDNSVDIEKILSQNVEKTKETLKELTPDQGFARNIPNGQTNWELVGVKDWCSGFWPGVIWYAYEASGDEQLRLQAEKFTEPLKTIAYSAAENHDIGFMLYTSYGNGYRLTKNEEYKNVLLAAADTLATLYNPNVGSILSWPSQTQFRHNTIIDNMMNLELLFWAAKNGGKQDLYNVAESHALVTMKNLVRKDSAIYHVGSFDETTGDFLKGQTHQGYADESMWARGQAWGIYGFSVAYRETYRKEFLDTAIKVSEHYLNRLPEDGIPYWDFDDVDIPNVPKDASAAAIAACGLLELSKFVKNEEQSKKYVSAARRMINLLSEAPFYSGDTNQALLLHSTGHLPHKSEIDVPIIYADYYYMEALLRLQKMDEDNSTELAKS</sequence>
<dbReference type="Proteomes" id="UP000199462">
    <property type="component" value="Unassembled WGS sequence"/>
</dbReference>
<dbReference type="InterPro" id="IPR012341">
    <property type="entry name" value="6hp_glycosidase-like_sf"/>
</dbReference>
<feature type="binding site" evidence="4">
    <location>
        <position position="125"/>
    </location>
    <ligand>
        <name>substrate</name>
    </ligand>
</feature>
<feature type="binding site" evidence="4">
    <location>
        <position position="260"/>
    </location>
    <ligand>
        <name>substrate</name>
    </ligand>
</feature>
<feature type="binding site" evidence="4">
    <location>
        <position position="244"/>
    </location>
    <ligand>
        <name>substrate</name>
    </ligand>
</feature>
<dbReference type="RefSeq" id="WP_245787023.1">
    <property type="nucleotide sequence ID" value="NZ_FOYX01000002.1"/>
</dbReference>
<feature type="binding site" evidence="4">
    <location>
        <position position="242"/>
    </location>
    <ligand>
        <name>substrate</name>
    </ligand>
</feature>
<dbReference type="PANTHER" id="PTHR36845:SF1">
    <property type="entry name" value="HYDROLASE, PUTATIVE (AFU_ORTHOLOGUE AFUA_7G05090)-RELATED"/>
    <property type="match status" value="1"/>
</dbReference>
<dbReference type="GO" id="GO:0052757">
    <property type="term" value="F:chondroitin hydrolase activity"/>
    <property type="evidence" value="ECO:0007669"/>
    <property type="project" value="TreeGrafter"/>
</dbReference>
<evidence type="ECO:0000256" key="4">
    <source>
        <dbReference type="PIRSR" id="PIRSR610905-2"/>
    </source>
</evidence>
<feature type="binding site" evidence="4">
    <location>
        <position position="256"/>
    </location>
    <ligand>
        <name>substrate</name>
    </ligand>
</feature>
<evidence type="ECO:0000313" key="5">
    <source>
        <dbReference type="EMBL" id="SFR78847.1"/>
    </source>
</evidence>
<dbReference type="Pfam" id="PF07470">
    <property type="entry name" value="Glyco_hydro_88"/>
    <property type="match status" value="1"/>
</dbReference>
<evidence type="ECO:0000256" key="2">
    <source>
        <dbReference type="ARBA" id="ARBA00038358"/>
    </source>
</evidence>
<evidence type="ECO:0000256" key="3">
    <source>
        <dbReference type="PIRSR" id="PIRSR610905-1"/>
    </source>
</evidence>
<dbReference type="Gene3D" id="1.50.10.10">
    <property type="match status" value="1"/>
</dbReference>
<feature type="active site" description="Proton donor" evidence="3">
    <location>
        <position position="184"/>
    </location>
</feature>
<gene>
    <name evidence="5" type="ORF">SAMN04488010_2798</name>
</gene>
<dbReference type="SUPFAM" id="SSF48208">
    <property type="entry name" value="Six-hairpin glycosidases"/>
    <property type="match status" value="1"/>
</dbReference>
<dbReference type="InterPro" id="IPR010905">
    <property type="entry name" value="Glyco_hydro_88"/>
</dbReference>
<keyword evidence="1 5" id="KW-0378">Hydrolase</keyword>
<dbReference type="AlphaFoldDB" id="A0A1I6JIQ0"/>
<evidence type="ECO:0000256" key="1">
    <source>
        <dbReference type="ARBA" id="ARBA00022801"/>
    </source>
</evidence>
<dbReference type="InterPro" id="IPR052369">
    <property type="entry name" value="UG_Glycosaminoglycan_Hydrolase"/>
</dbReference>
<dbReference type="STRING" id="440514.SAMN04488010_2798"/>
<dbReference type="InterPro" id="IPR008928">
    <property type="entry name" value="6-hairpin_glycosidase_sf"/>
</dbReference>
<reference evidence="6" key="1">
    <citation type="submission" date="2016-10" db="EMBL/GenBank/DDBJ databases">
        <authorList>
            <person name="Varghese N."/>
            <person name="Submissions S."/>
        </authorList>
    </citation>
    <scope>NUCLEOTIDE SEQUENCE [LARGE SCALE GENOMIC DNA]</scope>
    <source>
        <strain evidence="6">DSM 19891</strain>
    </source>
</reference>
<accession>A0A1I6JIQ0</accession>
<dbReference type="EMBL" id="FOYX01000002">
    <property type="protein sequence ID" value="SFR78847.1"/>
    <property type="molecule type" value="Genomic_DNA"/>
</dbReference>
<feature type="active site" description="Nucleophile" evidence="3">
    <location>
        <position position="125"/>
    </location>
</feature>
<protein>
    <submittedName>
        <fullName evidence="5">Unsaturated chondroitin disaccharide hydrolase</fullName>
    </submittedName>
</protein>
<organism evidence="5 6">
    <name type="scientific">Maribacter stanieri</name>
    <dbReference type="NCBI Taxonomy" id="440514"/>
    <lineage>
        <taxon>Bacteria</taxon>
        <taxon>Pseudomonadati</taxon>
        <taxon>Bacteroidota</taxon>
        <taxon>Flavobacteriia</taxon>
        <taxon>Flavobacteriales</taxon>
        <taxon>Flavobacteriaceae</taxon>
        <taxon>Maribacter</taxon>
    </lineage>
</organism>
<feature type="binding site" evidence="4">
    <location>
        <position position="184"/>
    </location>
    <ligand>
        <name>substrate</name>
    </ligand>
</feature>